<reference evidence="1 2" key="1">
    <citation type="journal article" date="2011" name="Stand. Genomic Sci.">
        <title>Complete genome sequence of Deinococcus maricopensis type strain (LB-34).</title>
        <authorList>
            <person name="Pukall R."/>
            <person name="Zeytun A."/>
            <person name="Lucas S."/>
            <person name="Lapidus A."/>
            <person name="Hammon N."/>
            <person name="Deshpande S."/>
            <person name="Nolan M."/>
            <person name="Cheng J.F."/>
            <person name="Pitluck S."/>
            <person name="Liolios K."/>
            <person name="Pagani I."/>
            <person name="Mikhailova N."/>
            <person name="Ivanova N."/>
            <person name="Mavromatis K."/>
            <person name="Pati A."/>
            <person name="Tapia R."/>
            <person name="Han C."/>
            <person name="Goodwin L."/>
            <person name="Chen A."/>
            <person name="Palaniappan K."/>
            <person name="Land M."/>
            <person name="Hauser L."/>
            <person name="Chang Y.J."/>
            <person name="Jeffries C.D."/>
            <person name="Brambilla E.M."/>
            <person name="Rohde M."/>
            <person name="Goker M."/>
            <person name="Detter J.C."/>
            <person name="Woyke T."/>
            <person name="Bristow J."/>
            <person name="Eisen J.A."/>
            <person name="Markowitz V."/>
            <person name="Hugenholtz P."/>
            <person name="Kyrpides N.C."/>
            <person name="Klenk H.P."/>
        </authorList>
    </citation>
    <scope>NUCLEOTIDE SEQUENCE [LARGE SCALE GENOMIC DNA]</scope>
    <source>
        <strain evidence="2">DSM 21211 / LMG 22137 / NRRL B-23946 / LB-34</strain>
    </source>
</reference>
<evidence type="ECO:0000313" key="2">
    <source>
        <dbReference type="Proteomes" id="UP000008635"/>
    </source>
</evidence>
<name>E8UAU9_DEIML</name>
<sequence precursor="true">MTDAPPSLQPMFPNAEPILARFLPRGTTAYAGLHGTFADLHAFLHHLHDRGWHGYLHATQDGTDAFVLVYEGRTVTAATQTSSGEAALGELLSFYEQGATLNAYALSEPFARILSGVGSRPGKFKLTPDFTGLHAGPNGATFYAGGLAIASMPTTLQYEGAFPAPQRPITLILPRSLAGWAHHHYALTLRGRDALNPITTVNQAFRAQYGAPGLTLLRALGEHLTPAEYAVRADATLHDLEEQVQALTKGGYVREA</sequence>
<evidence type="ECO:0000313" key="1">
    <source>
        <dbReference type="EMBL" id="ADV68188.1"/>
    </source>
</evidence>
<organism evidence="1 2">
    <name type="scientific">Deinococcus maricopensis (strain DSM 21211 / LMG 22137 / NRRL B-23946 / LB-34)</name>
    <dbReference type="NCBI Taxonomy" id="709986"/>
    <lineage>
        <taxon>Bacteria</taxon>
        <taxon>Thermotogati</taxon>
        <taxon>Deinococcota</taxon>
        <taxon>Deinococci</taxon>
        <taxon>Deinococcales</taxon>
        <taxon>Deinococcaceae</taxon>
        <taxon>Deinococcus</taxon>
    </lineage>
</organism>
<dbReference type="RefSeq" id="WP_013557692.1">
    <property type="nucleotide sequence ID" value="NC_014958.1"/>
</dbReference>
<proteinExistence type="predicted"/>
<accession>E8UAU9</accession>
<dbReference type="AlphaFoldDB" id="E8UAU9"/>
<keyword evidence="2" id="KW-1185">Reference proteome</keyword>
<dbReference type="KEGG" id="dmr:Deima_2554"/>
<reference evidence="2" key="2">
    <citation type="submission" date="2011-01" db="EMBL/GenBank/DDBJ databases">
        <title>The complete genome of Deinococcus maricopensis DSM 21211.</title>
        <authorList>
            <consortium name="US DOE Joint Genome Institute (JGI-PGF)"/>
            <person name="Lucas S."/>
            <person name="Copeland A."/>
            <person name="Lapidus A."/>
            <person name="Goodwin L."/>
            <person name="Pitluck S."/>
            <person name="Kyrpides N."/>
            <person name="Mavromatis K."/>
            <person name="Pagani I."/>
            <person name="Ivanova N."/>
            <person name="Ovchinnikova G."/>
            <person name="Zeytun A."/>
            <person name="Detter J.C."/>
            <person name="Han C."/>
            <person name="Land M."/>
            <person name="Hauser L."/>
            <person name="Markowitz V."/>
            <person name="Cheng J.-F."/>
            <person name="Hugenholtz P."/>
            <person name="Woyke T."/>
            <person name="Wu D."/>
            <person name="Pukall R."/>
            <person name="Gehrich-Schroeter G."/>
            <person name="Brambilla E."/>
            <person name="Klenk H.-P."/>
            <person name="Eisen J.A."/>
        </authorList>
    </citation>
    <scope>NUCLEOTIDE SEQUENCE [LARGE SCALE GENOMIC DNA]</scope>
    <source>
        <strain evidence="2">DSM 21211 / LMG 22137 / NRRL B-23946 / LB-34</strain>
    </source>
</reference>
<dbReference type="HOGENOM" id="CLU_1007306_0_0_0"/>
<dbReference type="Proteomes" id="UP000008635">
    <property type="component" value="Chromosome"/>
</dbReference>
<dbReference type="EMBL" id="CP002454">
    <property type="protein sequence ID" value="ADV68188.1"/>
    <property type="molecule type" value="Genomic_DNA"/>
</dbReference>
<dbReference type="STRING" id="709986.Deima_2554"/>
<protein>
    <submittedName>
        <fullName evidence="1">Uncharacterized protein</fullName>
    </submittedName>
</protein>
<dbReference type="OrthoDB" id="59811at2"/>
<gene>
    <name evidence="1" type="ordered locus">Deima_2554</name>
</gene>